<dbReference type="SMART" id="SM00382">
    <property type="entry name" value="AAA"/>
    <property type="match status" value="1"/>
</dbReference>
<keyword evidence="15" id="KW-0227">DNA damage</keyword>
<evidence type="ECO:0000256" key="7">
    <source>
        <dbReference type="ARBA" id="ARBA00022806"/>
    </source>
</evidence>
<name>A0A1B0FFZ7_GLOMM</name>
<keyword evidence="9 15" id="KW-0805">Transcription regulation</keyword>
<evidence type="ECO:0000313" key="17">
    <source>
        <dbReference type="EnsemblMetazoa" id="GMOY002565-PA"/>
    </source>
</evidence>
<keyword evidence="5 15" id="KW-0547">Nucleotide-binding</keyword>
<dbReference type="STRING" id="37546.A0A1B0FFZ7"/>
<evidence type="ECO:0000256" key="3">
    <source>
        <dbReference type="ARBA" id="ARBA00007519"/>
    </source>
</evidence>
<dbReference type="GO" id="GO:0010628">
    <property type="term" value="P:positive regulation of gene expression"/>
    <property type="evidence" value="ECO:0007669"/>
    <property type="project" value="UniProtKB-ARBA"/>
</dbReference>
<evidence type="ECO:0000256" key="4">
    <source>
        <dbReference type="ARBA" id="ARBA00022618"/>
    </source>
</evidence>
<evidence type="ECO:0000256" key="5">
    <source>
        <dbReference type="ARBA" id="ARBA00022741"/>
    </source>
</evidence>
<evidence type="ECO:0000313" key="18">
    <source>
        <dbReference type="Proteomes" id="UP000092444"/>
    </source>
</evidence>
<comment type="subcellular location">
    <subcellularLocation>
        <location evidence="2 15">Nucleus</location>
    </subcellularLocation>
</comment>
<keyword evidence="6 15" id="KW-0378">Hydrolase</keyword>
<dbReference type="GO" id="GO:0005634">
    <property type="term" value="C:nucleus"/>
    <property type="evidence" value="ECO:0007669"/>
    <property type="project" value="UniProtKB-SubCell"/>
</dbReference>
<dbReference type="SUPFAM" id="SSF52540">
    <property type="entry name" value="P-loop containing nucleoside triphosphate hydrolases"/>
    <property type="match status" value="1"/>
</dbReference>
<evidence type="ECO:0000259" key="16">
    <source>
        <dbReference type="SMART" id="SM00382"/>
    </source>
</evidence>
<dbReference type="EnsemblMetazoa" id="GMOY002565-RA">
    <property type="protein sequence ID" value="GMOY002565-PA"/>
    <property type="gene ID" value="GMOY002565"/>
</dbReference>
<feature type="domain" description="AAA+ ATPase" evidence="16">
    <location>
        <begin position="62"/>
        <end position="334"/>
    </location>
</feature>
<dbReference type="FunFam" id="2.40.50.360:FF:000001">
    <property type="entry name" value="RuvB-like helicase"/>
    <property type="match status" value="1"/>
</dbReference>
<evidence type="ECO:0000256" key="9">
    <source>
        <dbReference type="ARBA" id="ARBA00023015"/>
    </source>
</evidence>
<dbReference type="FunFam" id="1.10.8.60:FF:000010">
    <property type="entry name" value="RuvB-like helicase"/>
    <property type="match status" value="1"/>
</dbReference>
<evidence type="ECO:0000256" key="13">
    <source>
        <dbReference type="ARBA" id="ARBA00023306"/>
    </source>
</evidence>
<dbReference type="PhylomeDB" id="A0A1B0FFZ7"/>
<dbReference type="GO" id="GO:0140861">
    <property type="term" value="P:DNA repair-dependent chromatin remodeling"/>
    <property type="evidence" value="ECO:0007669"/>
    <property type="project" value="UniProtKB-ARBA"/>
</dbReference>
<evidence type="ECO:0000256" key="14">
    <source>
        <dbReference type="ARBA" id="ARBA00054339"/>
    </source>
</evidence>
<comment type="similarity">
    <text evidence="3 15">Belongs to the RuvB family.</text>
</comment>
<dbReference type="InterPro" id="IPR042487">
    <property type="entry name" value="RuvBL1/2_DNA/RNA_bd_dom"/>
</dbReference>
<dbReference type="InterPro" id="IPR027417">
    <property type="entry name" value="P-loop_NTPase"/>
</dbReference>
<dbReference type="InterPro" id="IPR041048">
    <property type="entry name" value="RuvB-like_C"/>
</dbReference>
<keyword evidence="4" id="KW-0132">Cell division</keyword>
<dbReference type="Gene3D" id="3.40.50.300">
    <property type="entry name" value="P-loop containing nucleotide triphosphate hydrolases"/>
    <property type="match status" value="1"/>
</dbReference>
<keyword evidence="15" id="KW-0234">DNA repair</keyword>
<comment type="function">
    <text evidence="14">Acts as a transcriptional coactivator in Wg signaling caused by altered arm signaling. Pont and rept interfere antagonistically with nuclear arm signaling function, and are required to enhance or reduce arm activity, respectively. Also an essential cofactor for the normal function of Myc; required for cellular proliferation and growth.</text>
</comment>
<dbReference type="Pfam" id="PF17856">
    <property type="entry name" value="TIP49_C"/>
    <property type="match status" value="1"/>
</dbReference>
<dbReference type="EMBL" id="CCAG010016676">
    <property type="status" value="NOT_ANNOTATED_CDS"/>
    <property type="molecule type" value="Genomic_DNA"/>
</dbReference>
<organism evidence="17 18">
    <name type="scientific">Glossina morsitans morsitans</name>
    <name type="common">Savannah tsetse fly</name>
    <dbReference type="NCBI Taxonomy" id="37546"/>
    <lineage>
        <taxon>Eukaryota</taxon>
        <taxon>Metazoa</taxon>
        <taxon>Ecdysozoa</taxon>
        <taxon>Arthropoda</taxon>
        <taxon>Hexapoda</taxon>
        <taxon>Insecta</taxon>
        <taxon>Pterygota</taxon>
        <taxon>Neoptera</taxon>
        <taxon>Endopterygota</taxon>
        <taxon>Diptera</taxon>
        <taxon>Brachycera</taxon>
        <taxon>Muscomorpha</taxon>
        <taxon>Hippoboscoidea</taxon>
        <taxon>Glossinidae</taxon>
        <taxon>Glossina</taxon>
    </lineage>
</organism>
<evidence type="ECO:0000256" key="12">
    <source>
        <dbReference type="ARBA" id="ARBA00023242"/>
    </source>
</evidence>
<keyword evidence="15" id="KW-0156">Chromatin regulator</keyword>
<evidence type="ECO:0000256" key="6">
    <source>
        <dbReference type="ARBA" id="ARBA00022801"/>
    </source>
</evidence>
<sequence length="438" mass="48176">MKIEEVKSTVRTQRIAAHSHVKGLGLDADGTPLPIAAGLVGQKTAREAAGIVVDLIKTKKMAGRALLLAGPPGTGKTAIALAIAQELGNKVPFCPMVGSEVFSSEIKKTEVLMENFRRSIGLRIRETKEVYEGEVTELTPVETENPVGGYGKTISNVIIGLKTAKGTKQLKLDPSIFEALQKEKVEIGDVIYIEANSGAVKRQGRSDTFATEFDLETEEYVPLPKDVANARPQGGQDVLSMMGQLMKPKKTEITDKLRMEINKVVNKYIDQGIAELVPGVLFIDEIHMLDLETFTYLHKSLESPIAPIVIFATNRGRCVIRGTTDVIAPHGVPLDLLDRLLIIRTMPYSSNEMEQIIKLRAQTEGLQIEESAFTRLSEIGSTSTLRYAVQLLTPANQMCKVNGRTQITKENIDDVHALFLDAKRSSKHLSEKNNKFML</sequence>
<keyword evidence="13" id="KW-0131">Cell cycle</keyword>
<dbReference type="GO" id="GO:0009968">
    <property type="term" value="P:negative regulation of signal transduction"/>
    <property type="evidence" value="ECO:0007669"/>
    <property type="project" value="UniProtKB-ARBA"/>
</dbReference>
<keyword evidence="8 15" id="KW-0067">ATP-binding</keyword>
<accession>A0A1B0FFZ7</accession>
<keyword evidence="18" id="KW-1185">Reference proteome</keyword>
<evidence type="ECO:0000256" key="15">
    <source>
        <dbReference type="RuleBase" id="RU363048"/>
    </source>
</evidence>
<dbReference type="EC" id="3.6.4.12" evidence="15"/>
<dbReference type="GO" id="GO:0060828">
    <property type="term" value="P:regulation of canonical Wnt signaling pathway"/>
    <property type="evidence" value="ECO:0007669"/>
    <property type="project" value="UniProtKB-ARBA"/>
</dbReference>
<dbReference type="GO" id="GO:0003712">
    <property type="term" value="F:transcription coregulator activity"/>
    <property type="evidence" value="ECO:0007669"/>
    <property type="project" value="UniProtKB-ARBA"/>
</dbReference>
<dbReference type="InterPro" id="IPR003593">
    <property type="entry name" value="AAA+_ATPase"/>
</dbReference>
<evidence type="ECO:0000256" key="2">
    <source>
        <dbReference type="ARBA" id="ARBA00004123"/>
    </source>
</evidence>
<dbReference type="AlphaFoldDB" id="A0A1B0FFZ7"/>
<keyword evidence="11" id="KW-0233">DNA recombination</keyword>
<dbReference type="Gene3D" id="1.10.8.60">
    <property type="match status" value="1"/>
</dbReference>
<evidence type="ECO:0000256" key="11">
    <source>
        <dbReference type="ARBA" id="ARBA00023172"/>
    </source>
</evidence>
<dbReference type="InterPro" id="IPR010339">
    <property type="entry name" value="TIP49_P-loop"/>
</dbReference>
<keyword evidence="7 15" id="KW-0347">Helicase</keyword>
<dbReference type="Proteomes" id="UP000092444">
    <property type="component" value="Unassembled WGS sequence"/>
</dbReference>
<keyword evidence="10 15" id="KW-0804">Transcription</keyword>
<protein>
    <recommendedName>
        <fullName evidence="15">RuvB-like helicase</fullName>
        <ecNumber evidence="15">3.6.4.12</ecNumber>
    </recommendedName>
</protein>
<evidence type="ECO:0000256" key="10">
    <source>
        <dbReference type="ARBA" id="ARBA00023163"/>
    </source>
</evidence>
<proteinExistence type="inferred from homology"/>
<dbReference type="PANTHER" id="PTHR11093">
    <property type="entry name" value="RUVB-RELATED REPTIN AND PONTIN"/>
    <property type="match status" value="1"/>
</dbReference>
<dbReference type="InterPro" id="IPR027238">
    <property type="entry name" value="RuvB-like"/>
</dbReference>
<dbReference type="GO" id="GO:0016887">
    <property type="term" value="F:ATP hydrolysis activity"/>
    <property type="evidence" value="ECO:0007669"/>
    <property type="project" value="RHEA"/>
</dbReference>
<dbReference type="GO" id="GO:0003678">
    <property type="term" value="F:DNA helicase activity"/>
    <property type="evidence" value="ECO:0007669"/>
    <property type="project" value="UniProtKB-EC"/>
</dbReference>
<dbReference type="Gene3D" id="2.40.50.360">
    <property type="entry name" value="RuvB-like helicase, domain II"/>
    <property type="match status" value="1"/>
</dbReference>
<dbReference type="GO" id="GO:0006310">
    <property type="term" value="P:DNA recombination"/>
    <property type="evidence" value="ECO:0007669"/>
    <property type="project" value="UniProtKB-KW"/>
</dbReference>
<dbReference type="GO" id="GO:0045893">
    <property type="term" value="P:positive regulation of DNA-templated transcription"/>
    <property type="evidence" value="ECO:0007669"/>
    <property type="project" value="UniProtKB-ARBA"/>
</dbReference>
<dbReference type="VEuPathDB" id="VectorBase:GMOY002565"/>
<dbReference type="GO" id="GO:0000123">
    <property type="term" value="C:histone acetyltransferase complex"/>
    <property type="evidence" value="ECO:0007669"/>
    <property type="project" value="UniProtKB-ARBA"/>
</dbReference>
<dbReference type="GO" id="GO:0051301">
    <property type="term" value="P:cell division"/>
    <property type="evidence" value="ECO:0007669"/>
    <property type="project" value="UniProtKB-KW"/>
</dbReference>
<reference evidence="17" key="1">
    <citation type="submission" date="2020-05" db="UniProtKB">
        <authorList>
            <consortium name="EnsemblMetazoa"/>
        </authorList>
    </citation>
    <scope>IDENTIFICATION</scope>
    <source>
        <strain evidence="17">Yale</strain>
    </source>
</reference>
<evidence type="ECO:0000256" key="8">
    <source>
        <dbReference type="ARBA" id="ARBA00022840"/>
    </source>
</evidence>
<comment type="catalytic activity">
    <reaction evidence="15">
        <text>ATP + H2O = ADP + phosphate + H(+)</text>
        <dbReference type="Rhea" id="RHEA:13065"/>
        <dbReference type="ChEBI" id="CHEBI:15377"/>
        <dbReference type="ChEBI" id="CHEBI:15378"/>
        <dbReference type="ChEBI" id="CHEBI:30616"/>
        <dbReference type="ChEBI" id="CHEBI:43474"/>
        <dbReference type="ChEBI" id="CHEBI:456216"/>
        <dbReference type="EC" id="3.6.4.12"/>
    </reaction>
</comment>
<dbReference type="Pfam" id="PF06068">
    <property type="entry name" value="TIP49"/>
    <property type="match status" value="1"/>
</dbReference>
<dbReference type="GO" id="GO:0042127">
    <property type="term" value="P:regulation of cell population proliferation"/>
    <property type="evidence" value="ECO:0007669"/>
    <property type="project" value="UniProtKB-ARBA"/>
</dbReference>
<keyword evidence="12 15" id="KW-0539">Nucleus</keyword>
<dbReference type="GO" id="GO:0005524">
    <property type="term" value="F:ATP binding"/>
    <property type="evidence" value="ECO:0007669"/>
    <property type="project" value="UniProtKB-KW"/>
</dbReference>
<comment type="function">
    <text evidence="1 15">Proposed core component of the chromatin remodeling Ino80 complex which is involved in transcriptional regulation, DNA replication and probably DNA repair.</text>
</comment>
<evidence type="ECO:0000256" key="1">
    <source>
        <dbReference type="ARBA" id="ARBA00002300"/>
    </source>
</evidence>
<dbReference type="GO" id="GO:0006281">
    <property type="term" value="P:DNA repair"/>
    <property type="evidence" value="ECO:0007669"/>
    <property type="project" value="UniProtKB-KW"/>
</dbReference>